<dbReference type="CDD" id="cd03801">
    <property type="entry name" value="GT4_PimA-like"/>
    <property type="match status" value="1"/>
</dbReference>
<dbReference type="InterPro" id="IPR050194">
    <property type="entry name" value="Glycosyltransferase_grp1"/>
</dbReference>
<evidence type="ECO:0000259" key="1">
    <source>
        <dbReference type="Pfam" id="PF13439"/>
    </source>
</evidence>
<dbReference type="Pfam" id="PF13692">
    <property type="entry name" value="Glyco_trans_1_4"/>
    <property type="match status" value="1"/>
</dbReference>
<feature type="non-terminal residue" evidence="2">
    <location>
        <position position="1"/>
    </location>
</feature>
<dbReference type="Pfam" id="PF13439">
    <property type="entry name" value="Glyco_transf_4"/>
    <property type="match status" value="1"/>
</dbReference>
<feature type="domain" description="Glycosyltransferase subfamily 4-like N-terminal" evidence="1">
    <location>
        <begin position="2"/>
        <end position="96"/>
    </location>
</feature>
<keyword evidence="2" id="KW-0808">Transferase</keyword>
<organism evidence="2 3">
    <name type="scientific">Candidatus Portnoybacteria bacterium CG02_land_8_20_14_3_00_45_8</name>
    <dbReference type="NCBI Taxonomy" id="1974807"/>
    <lineage>
        <taxon>Bacteria</taxon>
        <taxon>Candidatus Portnoyibacteriota</taxon>
    </lineage>
</organism>
<dbReference type="PANTHER" id="PTHR45947:SF3">
    <property type="entry name" value="SULFOQUINOVOSYL TRANSFERASE SQD2"/>
    <property type="match status" value="1"/>
</dbReference>
<dbReference type="InterPro" id="IPR028098">
    <property type="entry name" value="Glyco_trans_4-like_N"/>
</dbReference>
<dbReference type="Gene3D" id="3.40.50.2000">
    <property type="entry name" value="Glycogen Phosphorylase B"/>
    <property type="match status" value="2"/>
</dbReference>
<comment type="caution">
    <text evidence="2">The sequence shown here is derived from an EMBL/GenBank/DDBJ whole genome shotgun (WGS) entry which is preliminary data.</text>
</comment>
<dbReference type="Proteomes" id="UP000229247">
    <property type="component" value="Unassembled WGS sequence"/>
</dbReference>
<feature type="non-terminal residue" evidence="2">
    <location>
        <position position="208"/>
    </location>
</feature>
<dbReference type="PANTHER" id="PTHR45947">
    <property type="entry name" value="SULFOQUINOVOSYL TRANSFERASE SQD2"/>
    <property type="match status" value="1"/>
</dbReference>
<dbReference type="GO" id="GO:0016757">
    <property type="term" value="F:glycosyltransferase activity"/>
    <property type="evidence" value="ECO:0007669"/>
    <property type="project" value="TreeGrafter"/>
</dbReference>
<accession>A0A2M7D679</accession>
<protein>
    <submittedName>
        <fullName evidence="2">Glycosyl transferase family 1</fullName>
    </submittedName>
</protein>
<sequence>SCDILQINTPWLKSIYLIKKARRQGKKVIIWSHVTVEDFRQVFRFNKFLAALMKKYLTYAYGLADLVFCPSQYTKSLLLGYGLPEEKLAVQSNGVDRKIYRQDSRQRAAARSQYRCRGIVLGTVGLAIPRKGVKSFINLARRFPQHQFIWFGKIYSQLMVKSLPKKLPPNVRFTGYVDDINAAFNALDIFLFLSYEENQGMVILEAAA</sequence>
<evidence type="ECO:0000313" key="3">
    <source>
        <dbReference type="Proteomes" id="UP000229247"/>
    </source>
</evidence>
<evidence type="ECO:0000313" key="2">
    <source>
        <dbReference type="EMBL" id="PIV38515.1"/>
    </source>
</evidence>
<dbReference type="SUPFAM" id="SSF53756">
    <property type="entry name" value="UDP-Glycosyltransferase/glycogen phosphorylase"/>
    <property type="match status" value="1"/>
</dbReference>
<proteinExistence type="predicted"/>
<gene>
    <name evidence="2" type="ORF">COS30_01650</name>
</gene>
<reference evidence="3" key="1">
    <citation type="submission" date="2017-09" db="EMBL/GenBank/DDBJ databases">
        <title>Depth-based differentiation of microbial function through sediment-hosted aquifers and enrichment of novel symbionts in the deep terrestrial subsurface.</title>
        <authorList>
            <person name="Probst A.J."/>
            <person name="Ladd B."/>
            <person name="Jarett J.K."/>
            <person name="Geller-Mcgrath D.E."/>
            <person name="Sieber C.M.K."/>
            <person name="Emerson J.B."/>
            <person name="Anantharaman K."/>
            <person name="Thomas B.C."/>
            <person name="Malmstrom R."/>
            <person name="Stieglmeier M."/>
            <person name="Klingl A."/>
            <person name="Woyke T."/>
            <person name="Ryan C.M."/>
            <person name="Banfield J.F."/>
        </authorList>
    </citation>
    <scope>NUCLEOTIDE SEQUENCE [LARGE SCALE GENOMIC DNA]</scope>
</reference>
<dbReference type="EMBL" id="PEUE01000038">
    <property type="protein sequence ID" value="PIV38515.1"/>
    <property type="molecule type" value="Genomic_DNA"/>
</dbReference>
<dbReference type="AlphaFoldDB" id="A0A2M7D679"/>
<name>A0A2M7D679_9BACT</name>